<evidence type="ECO:0000313" key="1">
    <source>
        <dbReference type="EMBL" id="AKT37139.1"/>
    </source>
</evidence>
<evidence type="ECO:0008006" key="3">
    <source>
        <dbReference type="Google" id="ProtNLM"/>
    </source>
</evidence>
<dbReference type="Proteomes" id="UP000067626">
    <property type="component" value="Chromosome"/>
</dbReference>
<evidence type="ECO:0000313" key="2">
    <source>
        <dbReference type="Proteomes" id="UP000067626"/>
    </source>
</evidence>
<gene>
    <name evidence="1" type="ORF">CMC5_012690</name>
</gene>
<dbReference type="AlphaFoldDB" id="A0A0K1E8G3"/>
<proteinExistence type="predicted"/>
<sequence>MLTLLPRVPSRSSGWVPALAALALASTGCSIISGDHETETRFPVRPGGSTTFAGWSEITITENPHQVSAAELRYVRLEAEDTSVTDMGFIRNITGDVKVGDQLTRVVQKASMPKGERIVPLDVVYKDDIRQFFYEDPEGEGWTIHIDWKGEIDPSYPLPPEGVWVKVKVSVRIEE</sequence>
<dbReference type="EMBL" id="CP012159">
    <property type="protein sequence ID" value="AKT37139.1"/>
    <property type="molecule type" value="Genomic_DNA"/>
</dbReference>
<protein>
    <recommendedName>
        <fullName evidence="3">Lipoprotein</fullName>
    </recommendedName>
</protein>
<dbReference type="RefSeq" id="WP_050429549.1">
    <property type="nucleotide sequence ID" value="NZ_CP012159.1"/>
</dbReference>
<organism evidence="1 2">
    <name type="scientific">Chondromyces crocatus</name>
    <dbReference type="NCBI Taxonomy" id="52"/>
    <lineage>
        <taxon>Bacteria</taxon>
        <taxon>Pseudomonadati</taxon>
        <taxon>Myxococcota</taxon>
        <taxon>Polyangia</taxon>
        <taxon>Polyangiales</taxon>
        <taxon>Polyangiaceae</taxon>
        <taxon>Chondromyces</taxon>
    </lineage>
</organism>
<dbReference type="KEGG" id="ccro:CMC5_012690"/>
<keyword evidence="2" id="KW-1185">Reference proteome</keyword>
<name>A0A0K1E8G3_CHOCO</name>
<reference evidence="1 2" key="1">
    <citation type="submission" date="2015-07" db="EMBL/GenBank/DDBJ databases">
        <title>Genome analysis of myxobacterium Chondromyces crocatus Cm c5 reveals a high potential for natural compound synthesis and the genetic basis for the loss of fruiting body formation.</title>
        <authorList>
            <person name="Zaburannyi N."/>
            <person name="Bunk B."/>
            <person name="Maier J."/>
            <person name="Overmann J."/>
            <person name="Mueller R."/>
        </authorList>
    </citation>
    <scope>NUCLEOTIDE SEQUENCE [LARGE SCALE GENOMIC DNA]</scope>
    <source>
        <strain evidence="1 2">Cm c5</strain>
    </source>
</reference>
<dbReference type="OrthoDB" id="5511790at2"/>
<dbReference type="PROSITE" id="PS51257">
    <property type="entry name" value="PROKAR_LIPOPROTEIN"/>
    <property type="match status" value="1"/>
</dbReference>
<accession>A0A0K1E8G3</accession>
<dbReference type="STRING" id="52.CMC5_012690"/>